<accession>W8UE38</accession>
<dbReference type="HOGENOM" id="CLU_207829_0_0_6"/>
<evidence type="ECO:0000313" key="3">
    <source>
        <dbReference type="Proteomes" id="UP000019586"/>
    </source>
</evidence>
<feature type="region of interest" description="Disordered" evidence="1">
    <location>
        <begin position="44"/>
        <end position="65"/>
    </location>
</feature>
<name>W8UE38_KLEPN</name>
<evidence type="ECO:0000256" key="1">
    <source>
        <dbReference type="SAM" id="MobiDB-lite"/>
    </source>
</evidence>
<dbReference type="KEGG" id="kps:KPNJ2_00525"/>
<evidence type="ECO:0000313" key="2">
    <source>
        <dbReference type="EMBL" id="AHM77305.1"/>
    </source>
</evidence>
<gene>
    <name evidence="2" type="ORF">KPNJ2_00525</name>
</gene>
<dbReference type="Proteomes" id="UP000019586">
    <property type="component" value="Chromosome"/>
</dbReference>
<organism evidence="2 3">
    <name type="scientific">Klebsiella pneumoniae 30684/NJST258_2</name>
    <dbReference type="NCBI Taxonomy" id="1420013"/>
    <lineage>
        <taxon>Bacteria</taxon>
        <taxon>Pseudomonadati</taxon>
        <taxon>Pseudomonadota</taxon>
        <taxon>Gammaproteobacteria</taxon>
        <taxon>Enterobacterales</taxon>
        <taxon>Enterobacteriaceae</taxon>
        <taxon>Klebsiella/Raoultella group</taxon>
        <taxon>Klebsiella</taxon>
        <taxon>Klebsiella pneumoniae complex</taxon>
    </lineage>
</organism>
<reference evidence="2 3" key="1">
    <citation type="journal article" date="2014" name="Proc. Natl. Acad. Sci. U.S.A.">
        <title>Molecular dissection of the evolution of carbapenem-resistant multilocus sequence type 258 Klebsiella pneumoniae.</title>
        <authorList>
            <person name="Deleo F.R."/>
            <person name="Chen L."/>
            <person name="Porcella S.F."/>
            <person name="Martens C.A."/>
            <person name="Kobayashi S.D."/>
            <person name="Porter A.R."/>
            <person name="Chavda K.D."/>
            <person name="Jacobs M.R."/>
            <person name="Mathema B."/>
            <person name="Olsen R.J."/>
            <person name="Bonomo R.A."/>
            <person name="Musser J.M."/>
            <person name="Kreiswirth B.N."/>
        </authorList>
    </citation>
    <scope>NUCLEOTIDE SEQUENCE [LARGE SCALE GENOMIC DNA]</scope>
    <source>
        <strain evidence="2">30684/NJST258_2</strain>
    </source>
</reference>
<dbReference type="PATRIC" id="fig|1420013.3.peg.498"/>
<protein>
    <submittedName>
        <fullName evidence="2">Uncharacterized protein</fullName>
    </submittedName>
</protein>
<proteinExistence type="predicted"/>
<sequence length="65" mass="7778">MNMLKHKKIESVIDEMARQLGHELNGQDKLVIRTKTAMVLAAKQRHRQRMEAPPYQWKKPDKLRR</sequence>
<dbReference type="EMBL" id="CP006918">
    <property type="protein sequence ID" value="AHM77305.1"/>
    <property type="molecule type" value="Genomic_DNA"/>
</dbReference>
<dbReference type="AlphaFoldDB" id="W8UE38"/>